<feature type="compositionally biased region" description="Acidic residues" evidence="3">
    <location>
        <begin position="40"/>
        <end position="58"/>
    </location>
</feature>
<feature type="compositionally biased region" description="Gly residues" evidence="3">
    <location>
        <begin position="1"/>
        <end position="10"/>
    </location>
</feature>
<reference evidence="4 5" key="1">
    <citation type="submission" date="2015-01" db="EMBL/GenBank/DDBJ databases">
        <title>The Genome Sequence of Exophiala xenobiotica CBS118157.</title>
        <authorList>
            <consortium name="The Broad Institute Genomics Platform"/>
            <person name="Cuomo C."/>
            <person name="de Hoog S."/>
            <person name="Gorbushina A."/>
            <person name="Stielow B."/>
            <person name="Teixiera M."/>
            <person name="Abouelleil A."/>
            <person name="Chapman S.B."/>
            <person name="Priest M."/>
            <person name="Young S.K."/>
            <person name="Wortman J."/>
            <person name="Nusbaum C."/>
            <person name="Birren B."/>
        </authorList>
    </citation>
    <scope>NUCLEOTIDE SEQUENCE [LARGE SCALE GENOMIC DNA]</scope>
    <source>
        <strain evidence="4 5">CBS 118157</strain>
    </source>
</reference>
<comment type="similarity">
    <text evidence="1 2">Belongs to the DSS1/SEM1 family.</text>
</comment>
<dbReference type="Pfam" id="PF05160">
    <property type="entry name" value="DSS1_SEM1"/>
    <property type="match status" value="1"/>
</dbReference>
<dbReference type="Proteomes" id="UP000054342">
    <property type="component" value="Unassembled WGS sequence"/>
</dbReference>
<comment type="subcellular location">
    <subcellularLocation>
        <location evidence="2">Nucleus</location>
    </subcellularLocation>
</comment>
<dbReference type="AlphaFoldDB" id="A0A0D2CQ52"/>
<dbReference type="SMART" id="SM01385">
    <property type="entry name" value="DSS1_SEM1"/>
    <property type="match status" value="1"/>
</dbReference>
<feature type="region of interest" description="Disordered" evidence="3">
    <location>
        <begin position="1"/>
        <end position="81"/>
    </location>
</feature>
<evidence type="ECO:0000256" key="2">
    <source>
        <dbReference type="RuleBase" id="RU369057"/>
    </source>
</evidence>
<feature type="compositionally biased region" description="Acidic residues" evidence="3">
    <location>
        <begin position="71"/>
        <end position="80"/>
    </location>
</feature>
<organism evidence="4 5">
    <name type="scientific">Exophiala xenobiotica</name>
    <dbReference type="NCBI Taxonomy" id="348802"/>
    <lineage>
        <taxon>Eukaryota</taxon>
        <taxon>Fungi</taxon>
        <taxon>Dikarya</taxon>
        <taxon>Ascomycota</taxon>
        <taxon>Pezizomycotina</taxon>
        <taxon>Eurotiomycetes</taxon>
        <taxon>Chaetothyriomycetidae</taxon>
        <taxon>Chaetothyriales</taxon>
        <taxon>Herpotrichiellaceae</taxon>
        <taxon>Exophiala</taxon>
    </lineage>
</organism>
<dbReference type="EMBL" id="KN847321">
    <property type="protein sequence ID" value="KIW52082.1"/>
    <property type="molecule type" value="Genomic_DNA"/>
</dbReference>
<dbReference type="STRING" id="348802.A0A0D2CQ52"/>
<feature type="compositionally biased region" description="Polar residues" evidence="3">
    <location>
        <begin position="16"/>
        <end position="36"/>
    </location>
</feature>
<dbReference type="RefSeq" id="XP_013312666.1">
    <property type="nucleotide sequence ID" value="XM_013457212.1"/>
</dbReference>
<keyword evidence="2" id="KW-0539">Nucleus</keyword>
<dbReference type="GO" id="GO:0008541">
    <property type="term" value="C:proteasome regulatory particle, lid subcomplex"/>
    <property type="evidence" value="ECO:0007669"/>
    <property type="project" value="UniProtKB-UniRule"/>
</dbReference>
<dbReference type="GO" id="GO:0006406">
    <property type="term" value="P:mRNA export from nucleus"/>
    <property type="evidence" value="ECO:0007669"/>
    <property type="project" value="UniProtKB-UniRule"/>
</dbReference>
<keyword evidence="2" id="KW-0647">Proteasome</keyword>
<dbReference type="GO" id="GO:0000724">
    <property type="term" value="P:double-strand break repair via homologous recombination"/>
    <property type="evidence" value="ECO:0007669"/>
    <property type="project" value="TreeGrafter"/>
</dbReference>
<gene>
    <name evidence="4" type="ORF">PV05_07752</name>
</gene>
<evidence type="ECO:0000313" key="5">
    <source>
        <dbReference type="Proteomes" id="UP000054342"/>
    </source>
</evidence>
<proteinExistence type="inferred from homology"/>
<evidence type="ECO:0000256" key="1">
    <source>
        <dbReference type="ARBA" id="ARBA00034491"/>
    </source>
</evidence>
<dbReference type="PANTHER" id="PTHR16771">
    <property type="entry name" value="26 PROTEASOME COMPLEX SUBUNIT DSS1"/>
    <property type="match status" value="1"/>
</dbReference>
<dbReference type="GeneID" id="25329660"/>
<name>A0A0D2CQ52_9EURO</name>
<evidence type="ECO:0000256" key="3">
    <source>
        <dbReference type="SAM" id="MobiDB-lite"/>
    </source>
</evidence>
<dbReference type="CDD" id="cd13768">
    <property type="entry name" value="DSS1_Sem1"/>
    <property type="match status" value="1"/>
</dbReference>
<dbReference type="GO" id="GO:0005634">
    <property type="term" value="C:nucleus"/>
    <property type="evidence" value="ECO:0007669"/>
    <property type="project" value="UniProtKB-SubCell"/>
</dbReference>
<evidence type="ECO:0000313" key="4">
    <source>
        <dbReference type="EMBL" id="KIW52082.1"/>
    </source>
</evidence>
<dbReference type="HOGENOM" id="CLU_141774_0_3_1"/>
<dbReference type="InterPro" id="IPR007834">
    <property type="entry name" value="DSS1_SEM1"/>
</dbReference>
<protein>
    <recommendedName>
        <fullName evidence="2">26S proteasome complex subunit SEM1</fullName>
    </recommendedName>
</protein>
<dbReference type="GO" id="GO:0043248">
    <property type="term" value="P:proteasome assembly"/>
    <property type="evidence" value="ECO:0007669"/>
    <property type="project" value="UniProtKB-UniRule"/>
</dbReference>
<keyword evidence="5" id="KW-1185">Reference proteome</keyword>
<dbReference type="PANTHER" id="PTHR16771:SF0">
    <property type="entry name" value="26S PROTEASOME COMPLEX SUBUNIT SEM1"/>
    <property type="match status" value="1"/>
</dbReference>
<comment type="function">
    <text evidence="2">Component of the 26S proteasome, a multiprotein complex involved in the ATP-dependent degradation of ubiquitinated proteins.</text>
</comment>
<accession>A0A0D2CQ52</accession>
<sequence>MSSSGSGAGAGLAKMQPTQKNEADAAQTSKTASNQPPAMLEEDDEFEDFPVEDWSQEDTEVHGGSTHLWEESWDDDDENEDFSKQLKEELKKVEATKS</sequence>